<feature type="compositionally biased region" description="Gly residues" evidence="1">
    <location>
        <begin position="261"/>
        <end position="278"/>
    </location>
</feature>
<dbReference type="AlphaFoldDB" id="A0A967EX54"/>
<sequence>MPSLADLRDPYAAQNRQKRDFAYSGQADTADIPWLYAIQAGQGGRGPSGIGEGQGGADDAAAPNPQSLASLGGGASGGGSSGAADVGLPGPGLSGEEDIEALQSFFERGGDRGFGGLDSFDRGFGDLPVGDIDEFGGYSTLGSLAGLLPIPFAGTAGGLVGGIADIVRDYSDADDFDPTGTSGGFRGFIDAALAELSGDQLGTRAFDSRVDNYKDRTQTGLGSDALGATRDVKRGRKTYSGPKGVVGPRDRGGQRGERGRGPGGRGGGSTGRGGGFGGQQADIA</sequence>
<accession>A0A967EX54</accession>
<protein>
    <submittedName>
        <fullName evidence="2">Uncharacterized protein</fullName>
    </submittedName>
</protein>
<gene>
    <name evidence="2" type="ORF">HBA54_04155</name>
</gene>
<feature type="compositionally biased region" description="Basic and acidic residues" evidence="1">
    <location>
        <begin position="248"/>
        <end position="260"/>
    </location>
</feature>
<keyword evidence="3" id="KW-1185">Reference proteome</keyword>
<evidence type="ECO:0000313" key="2">
    <source>
        <dbReference type="EMBL" id="NIA67775.1"/>
    </source>
</evidence>
<feature type="compositionally biased region" description="Gly residues" evidence="1">
    <location>
        <begin position="71"/>
        <end position="81"/>
    </location>
</feature>
<dbReference type="Proteomes" id="UP000761264">
    <property type="component" value="Unassembled WGS sequence"/>
</dbReference>
<evidence type="ECO:0000313" key="3">
    <source>
        <dbReference type="Proteomes" id="UP000761264"/>
    </source>
</evidence>
<evidence type="ECO:0000256" key="1">
    <source>
        <dbReference type="SAM" id="MobiDB-lite"/>
    </source>
</evidence>
<organism evidence="2 3">
    <name type="scientific">Pelagibius litoralis</name>
    <dbReference type="NCBI Taxonomy" id="374515"/>
    <lineage>
        <taxon>Bacteria</taxon>
        <taxon>Pseudomonadati</taxon>
        <taxon>Pseudomonadota</taxon>
        <taxon>Alphaproteobacteria</taxon>
        <taxon>Rhodospirillales</taxon>
        <taxon>Rhodovibrionaceae</taxon>
        <taxon>Pelagibius</taxon>
    </lineage>
</organism>
<feature type="compositionally biased region" description="Low complexity" evidence="1">
    <location>
        <begin position="57"/>
        <end position="70"/>
    </location>
</feature>
<proteinExistence type="predicted"/>
<feature type="region of interest" description="Disordered" evidence="1">
    <location>
        <begin position="1"/>
        <end position="24"/>
    </location>
</feature>
<feature type="region of interest" description="Disordered" evidence="1">
    <location>
        <begin position="214"/>
        <end position="284"/>
    </location>
</feature>
<name>A0A967EX54_9PROT</name>
<feature type="compositionally biased region" description="Gly residues" evidence="1">
    <location>
        <begin position="41"/>
        <end position="56"/>
    </location>
</feature>
<dbReference type="EMBL" id="JAAQPH010000002">
    <property type="protein sequence ID" value="NIA67775.1"/>
    <property type="molecule type" value="Genomic_DNA"/>
</dbReference>
<reference evidence="2" key="1">
    <citation type="submission" date="2020-03" db="EMBL/GenBank/DDBJ databases">
        <title>Genome of Pelagibius litoralis DSM 21314T.</title>
        <authorList>
            <person name="Wang G."/>
        </authorList>
    </citation>
    <scope>NUCLEOTIDE SEQUENCE</scope>
    <source>
        <strain evidence="2">DSM 21314</strain>
    </source>
</reference>
<dbReference type="RefSeq" id="WP_167221639.1">
    <property type="nucleotide sequence ID" value="NZ_JAAQPH010000002.1"/>
</dbReference>
<comment type="caution">
    <text evidence="2">The sequence shown here is derived from an EMBL/GenBank/DDBJ whole genome shotgun (WGS) entry which is preliminary data.</text>
</comment>
<feature type="region of interest" description="Disordered" evidence="1">
    <location>
        <begin position="41"/>
        <end position="94"/>
    </location>
</feature>